<protein>
    <recommendedName>
        <fullName evidence="11">Type I restriction enzyme endonuclease subunit</fullName>
        <shortName evidence="11">R protein</shortName>
        <ecNumber evidence="11">3.1.21.3</ecNumber>
    </recommendedName>
    <alternativeName>
        <fullName evidence="11">Type-1 restriction enzyme R protein</fullName>
    </alternativeName>
</protein>
<evidence type="ECO:0000256" key="10">
    <source>
        <dbReference type="ARBA" id="ARBA00023125"/>
    </source>
</evidence>
<dbReference type="PANTHER" id="PTHR30195:SF16">
    <property type="entry name" value="TYPE I RESTRICTION ENZYME ENDONUCLEASE SUBUNIT"/>
    <property type="match status" value="1"/>
</dbReference>
<comment type="catalytic activity">
    <reaction evidence="1 11">
        <text>Endonucleolytic cleavage of DNA to give random double-stranded fragments with terminal 5'-phosphates, ATP is simultaneously hydrolyzed.</text>
        <dbReference type="EC" id="3.1.21.3"/>
    </reaction>
</comment>
<comment type="function">
    <text evidence="11">Subunit R is required for both nuclease and ATPase activities, but not for modification.</text>
</comment>
<evidence type="ECO:0000256" key="7">
    <source>
        <dbReference type="ARBA" id="ARBA00022759"/>
    </source>
</evidence>
<dbReference type="CDD" id="cd18800">
    <property type="entry name" value="SF2_C_EcoR124I-like"/>
    <property type="match status" value="1"/>
</dbReference>
<keyword evidence="5 11" id="KW-0547">Nucleotide-binding</keyword>
<dbReference type="PANTHER" id="PTHR30195">
    <property type="entry name" value="TYPE I SITE-SPECIFIC DEOXYRIBONUCLEASE PROTEIN SUBUNIT M AND R"/>
    <property type="match status" value="1"/>
</dbReference>
<evidence type="ECO:0000256" key="1">
    <source>
        <dbReference type="ARBA" id="ARBA00000851"/>
    </source>
</evidence>
<dbReference type="InterPro" id="IPR055180">
    <property type="entry name" value="HsdR_RecA-like_helicase_dom_2"/>
</dbReference>
<dbReference type="InterPro" id="IPR051268">
    <property type="entry name" value="Type-I_R_enzyme_R_subunit"/>
</dbReference>
<evidence type="ECO:0000256" key="5">
    <source>
        <dbReference type="ARBA" id="ARBA00022741"/>
    </source>
</evidence>
<dbReference type="Proteomes" id="UP000051378">
    <property type="component" value="Unassembled WGS sequence"/>
</dbReference>
<evidence type="ECO:0000256" key="4">
    <source>
        <dbReference type="ARBA" id="ARBA00022722"/>
    </source>
</evidence>
<keyword evidence="14" id="KW-1185">Reference proteome</keyword>
<evidence type="ECO:0000256" key="3">
    <source>
        <dbReference type="ARBA" id="ARBA00011296"/>
    </source>
</evidence>
<dbReference type="EMBL" id="AYZL01000008">
    <property type="protein sequence ID" value="KRN04609.1"/>
    <property type="molecule type" value="Genomic_DNA"/>
</dbReference>
<keyword evidence="10 11" id="KW-0238">DNA-binding</keyword>
<evidence type="ECO:0000256" key="2">
    <source>
        <dbReference type="ARBA" id="ARBA00008598"/>
    </source>
</evidence>
<dbReference type="EC" id="3.1.21.3" evidence="11"/>
<organism evidence="13 14">
    <name type="scientific">Holzapfeliella floricola DSM 23037 = JCM 16512</name>
    <dbReference type="NCBI Taxonomy" id="1423744"/>
    <lineage>
        <taxon>Bacteria</taxon>
        <taxon>Bacillati</taxon>
        <taxon>Bacillota</taxon>
        <taxon>Bacilli</taxon>
        <taxon>Lactobacillales</taxon>
        <taxon>Lactobacillaceae</taxon>
        <taxon>Holzapfeliella</taxon>
    </lineage>
</organism>
<evidence type="ECO:0000313" key="14">
    <source>
        <dbReference type="Proteomes" id="UP000051378"/>
    </source>
</evidence>
<dbReference type="InterPro" id="IPR004473">
    <property type="entry name" value="Restrct_endonuc_typeI_HsdR"/>
</dbReference>
<evidence type="ECO:0000256" key="6">
    <source>
        <dbReference type="ARBA" id="ARBA00022747"/>
    </source>
</evidence>
<reference evidence="13 14" key="1">
    <citation type="journal article" date="2015" name="Genome Announc.">
        <title>Expanding the biotechnology potential of lactobacilli through comparative genomics of 213 strains and associated genera.</title>
        <authorList>
            <person name="Sun Z."/>
            <person name="Harris H.M."/>
            <person name="McCann A."/>
            <person name="Guo C."/>
            <person name="Argimon S."/>
            <person name="Zhang W."/>
            <person name="Yang X."/>
            <person name="Jeffery I.B."/>
            <person name="Cooney J.C."/>
            <person name="Kagawa T.F."/>
            <person name="Liu W."/>
            <person name="Song Y."/>
            <person name="Salvetti E."/>
            <person name="Wrobel A."/>
            <person name="Rasinkangas P."/>
            <person name="Parkhill J."/>
            <person name="Rea M.C."/>
            <person name="O'Sullivan O."/>
            <person name="Ritari J."/>
            <person name="Douillard F.P."/>
            <person name="Paul Ross R."/>
            <person name="Yang R."/>
            <person name="Briner A.E."/>
            <person name="Felis G.E."/>
            <person name="de Vos W.M."/>
            <person name="Barrangou R."/>
            <person name="Klaenhammer T.R."/>
            <person name="Caufield P.W."/>
            <person name="Cui Y."/>
            <person name="Zhang H."/>
            <person name="O'Toole P.W."/>
        </authorList>
    </citation>
    <scope>NUCLEOTIDE SEQUENCE [LARGE SCALE GENOMIC DNA]</scope>
    <source>
        <strain evidence="13 14">DSM 23037</strain>
    </source>
</reference>
<dbReference type="CDD" id="cd22332">
    <property type="entry name" value="HsdR_N"/>
    <property type="match status" value="1"/>
</dbReference>
<dbReference type="PROSITE" id="PS51192">
    <property type="entry name" value="HELICASE_ATP_BIND_1"/>
    <property type="match status" value="1"/>
</dbReference>
<accession>A0A0R2DKE1</accession>
<comment type="caution">
    <text evidence="13">The sequence shown here is derived from an EMBL/GenBank/DDBJ whole genome shotgun (WGS) entry which is preliminary data.</text>
</comment>
<evidence type="ECO:0000256" key="9">
    <source>
        <dbReference type="ARBA" id="ARBA00022840"/>
    </source>
</evidence>
<dbReference type="InterPro" id="IPR040980">
    <property type="entry name" value="SWI2_SNF2"/>
</dbReference>
<sequence length="961" mass="112510">MGQYESEAQLENKFIKQLENLGYQYVTIKDNNELLAHFRAILNQRNKDNLKGEPLTDLEFQRVYAEIVGPKSHYKISYDLRGSINSPVGKISIIRDNGESLFLNIFDVKNAAANTYEVTNQITMMGRYENRYDVTVLINGMPLLQIELKRRGVEFSQAFNQIIRYRNETFKDSLFRMVQLFVVSNGEDTRYFANGDGNLNSKFMFRWTDKHNKWLNEITEFTDSFFPPERLHSILAKYVIFDESHSRMLVMRPYQIYAVEGIINQVENHPDKNGYIWHTTGSGKTITSFKASQLLKQRNDVDKVIFLIDRNDLDVQTSKNFNSYLGAKNGDLAIDRTDDTKTLVKQLQKTDEKLVITTIQKMNNAVSKDYYKNLLAPYRDKKVIFIEDEAHRSQFGDMRKNVNNWFKNAQHIGFTGTPIFKENIGADGRTTQDLYDQELHHYLIKDAIRDQNVLGFNVQYLQTFDAKDVDEKSQADGNSVDKKEVMEHPDRLEQIAKHIILNHRQYTKNGEFNAILTVPNTRVAIAYYDIFKKLQEQNPEGQKLNIASVFTWAANEQDNESHQGQDDVTSRHGLEHIVKDYNQLYGENFSVEDFKDYFNDISMRMKQHHLKTPEQNIDVLIVVNMFLTGFDSPKLSTLYVDKKLKHHGLIQAYSRTNRIDNLNKPFGNIINYRNLKPETDEAIRLFSDGSREAFLAPSYEEMAENFRQAIEKLHDIINQPKDVDNLYNKGEDYISDFIKAFRDVLRIYNKIRVYDEFAWEEFSLDLTAQQYESFQSKYREAVEYLERESKNNKKISIVDDLDFELALIQQDDIDVSYIMGLIQNIDFMSTVDDIIDHSEKIKQQIEQAAQSQLRTKKELLVKFLEEEVPQFAQQANIDILSEFNQFVQEQKEQQFKKMSQKVDVPVESLKYQLDEYKFRGECDSRSITRELSGLSLIEKNRKKEQIMIFIKEIGDYYKALD</sequence>
<dbReference type="Pfam" id="PF12008">
    <property type="entry name" value="EcoR124_C"/>
    <property type="match status" value="1"/>
</dbReference>
<dbReference type="GO" id="GO:0003677">
    <property type="term" value="F:DNA binding"/>
    <property type="evidence" value="ECO:0007669"/>
    <property type="project" value="UniProtKB-KW"/>
</dbReference>
<keyword evidence="7" id="KW-0255">Endonuclease</keyword>
<dbReference type="InterPro" id="IPR014001">
    <property type="entry name" value="Helicase_ATP-bd"/>
</dbReference>
<comment type="subunit">
    <text evidence="3 11">The type I restriction/modification system is composed of three polypeptides R, M and S.</text>
</comment>
<dbReference type="Pfam" id="PF22679">
    <property type="entry name" value="T1R_D3-like"/>
    <property type="match status" value="1"/>
</dbReference>
<feature type="domain" description="Helicase ATP-binding" evidence="12">
    <location>
        <begin position="265"/>
        <end position="419"/>
    </location>
</feature>
<keyword evidence="4" id="KW-0540">Nuclease</keyword>
<dbReference type="OrthoDB" id="9758243at2"/>
<dbReference type="RefSeq" id="WP_056974246.1">
    <property type="nucleotide sequence ID" value="NZ_AYZL01000008.1"/>
</dbReference>
<dbReference type="GO" id="GO:0009307">
    <property type="term" value="P:DNA restriction-modification system"/>
    <property type="evidence" value="ECO:0007669"/>
    <property type="project" value="UniProtKB-KW"/>
</dbReference>
<dbReference type="Gene3D" id="3.90.1570.50">
    <property type="match status" value="1"/>
</dbReference>
<keyword evidence="8 11" id="KW-0378">Hydrolase</keyword>
<dbReference type="STRING" id="1423744.FC86_GL000057"/>
<evidence type="ECO:0000256" key="11">
    <source>
        <dbReference type="RuleBase" id="RU364115"/>
    </source>
</evidence>
<name>A0A0R2DKE1_9LACO</name>
<dbReference type="CDD" id="cd18030">
    <property type="entry name" value="DEXHc_RE_I_HsdR"/>
    <property type="match status" value="1"/>
</dbReference>
<keyword evidence="6 11" id="KW-0680">Restriction system</keyword>
<dbReference type="Gene3D" id="1.20.58.910">
    <property type="match status" value="1"/>
</dbReference>
<dbReference type="InterPro" id="IPR027417">
    <property type="entry name" value="P-loop_NTPase"/>
</dbReference>
<keyword evidence="9 11" id="KW-0067">ATP-binding</keyword>
<dbReference type="NCBIfam" id="TIGR00348">
    <property type="entry name" value="hsdR"/>
    <property type="match status" value="1"/>
</dbReference>
<comment type="similarity">
    <text evidence="2 11">Belongs to the HsdR family.</text>
</comment>
<dbReference type="GO" id="GO:0005524">
    <property type="term" value="F:ATP binding"/>
    <property type="evidence" value="ECO:0007669"/>
    <property type="project" value="UniProtKB-KW"/>
</dbReference>
<dbReference type="SMART" id="SM00487">
    <property type="entry name" value="DEXDc"/>
    <property type="match status" value="1"/>
</dbReference>
<dbReference type="GO" id="GO:0009035">
    <property type="term" value="F:type I site-specific deoxyribonuclease activity"/>
    <property type="evidence" value="ECO:0007669"/>
    <property type="project" value="UniProtKB-EC"/>
</dbReference>
<gene>
    <name evidence="13" type="ORF">FC86_GL000057</name>
</gene>
<evidence type="ECO:0000313" key="13">
    <source>
        <dbReference type="EMBL" id="KRN04609.1"/>
    </source>
</evidence>
<evidence type="ECO:0000259" key="12">
    <source>
        <dbReference type="PROSITE" id="PS51192"/>
    </source>
</evidence>
<dbReference type="Pfam" id="PF04313">
    <property type="entry name" value="HSDR_N"/>
    <property type="match status" value="1"/>
</dbReference>
<dbReference type="AlphaFoldDB" id="A0A0R2DKE1"/>
<dbReference type="PATRIC" id="fig|1423744.4.peg.60"/>
<dbReference type="InterPro" id="IPR007409">
    <property type="entry name" value="Restrct_endonuc_type1_HsdR_N"/>
</dbReference>
<dbReference type="InterPro" id="IPR022625">
    <property type="entry name" value="TypeI_RM_Rsu_C"/>
</dbReference>
<dbReference type="Pfam" id="PF18766">
    <property type="entry name" value="SWI2_SNF2"/>
    <property type="match status" value="1"/>
</dbReference>
<proteinExistence type="inferred from homology"/>
<evidence type="ECO:0000256" key="8">
    <source>
        <dbReference type="ARBA" id="ARBA00022801"/>
    </source>
</evidence>
<dbReference type="SUPFAM" id="SSF52540">
    <property type="entry name" value="P-loop containing nucleoside triphosphate hydrolases"/>
    <property type="match status" value="1"/>
</dbReference>
<dbReference type="Gene3D" id="3.40.50.300">
    <property type="entry name" value="P-loop containing nucleotide triphosphate hydrolases"/>
    <property type="match status" value="2"/>
</dbReference>